<protein>
    <submittedName>
        <fullName evidence="1">Uncharacterized protein</fullName>
    </submittedName>
</protein>
<proteinExistence type="predicted"/>
<comment type="caution">
    <text evidence="1">The sequence shown here is derived from an EMBL/GenBank/DDBJ whole genome shotgun (WGS) entry which is preliminary data.</text>
</comment>
<gene>
    <name evidence="1" type="ORF">GGR11_003138</name>
</gene>
<dbReference type="AlphaFoldDB" id="A0A7W6A7I1"/>
<organism evidence="1 2">
    <name type="scientific">Brevundimonas mediterranea</name>
    <dbReference type="NCBI Taxonomy" id="74329"/>
    <lineage>
        <taxon>Bacteria</taxon>
        <taxon>Pseudomonadati</taxon>
        <taxon>Pseudomonadota</taxon>
        <taxon>Alphaproteobacteria</taxon>
        <taxon>Caulobacterales</taxon>
        <taxon>Caulobacteraceae</taxon>
        <taxon>Brevundimonas</taxon>
    </lineage>
</organism>
<sequence>MLMIGDKNTSMLTPLRVMVSRFGFVSVLLLTLAFAVPAFETHACALQPASVEAASLADGAGDRQCPDCGPACANGCCHAPHSAVSNDMATPRFIAVFGQPHAWSDSVASPLGRPDGPERPPRI</sequence>
<dbReference type="EMBL" id="JACIDA010000003">
    <property type="protein sequence ID" value="MBB3873576.1"/>
    <property type="molecule type" value="Genomic_DNA"/>
</dbReference>
<evidence type="ECO:0000313" key="2">
    <source>
        <dbReference type="Proteomes" id="UP000532936"/>
    </source>
</evidence>
<accession>A0A7W6A7I1</accession>
<reference evidence="1 2" key="1">
    <citation type="submission" date="2020-08" db="EMBL/GenBank/DDBJ databases">
        <title>Genomic Encyclopedia of Type Strains, Phase IV (KMG-IV): sequencing the most valuable type-strain genomes for metagenomic binning, comparative biology and taxonomic classification.</title>
        <authorList>
            <person name="Goeker M."/>
        </authorList>
    </citation>
    <scope>NUCLEOTIDE SEQUENCE [LARGE SCALE GENOMIC DNA]</scope>
    <source>
        <strain evidence="1 2">DSM 14878</strain>
    </source>
</reference>
<evidence type="ECO:0000313" key="1">
    <source>
        <dbReference type="EMBL" id="MBB3873576.1"/>
    </source>
</evidence>
<dbReference type="Proteomes" id="UP000532936">
    <property type="component" value="Unassembled WGS sequence"/>
</dbReference>
<name>A0A7W6A7I1_9CAUL</name>